<protein>
    <recommendedName>
        <fullName evidence="6">SWIM-type domain-containing protein</fullName>
    </recommendedName>
</protein>
<feature type="compositionally biased region" description="Basic and acidic residues" evidence="5">
    <location>
        <begin position="271"/>
        <end position="280"/>
    </location>
</feature>
<dbReference type="GO" id="GO:0008270">
    <property type="term" value="F:zinc ion binding"/>
    <property type="evidence" value="ECO:0007669"/>
    <property type="project" value="UniProtKB-KW"/>
</dbReference>
<evidence type="ECO:0000256" key="5">
    <source>
        <dbReference type="SAM" id="MobiDB-lite"/>
    </source>
</evidence>
<evidence type="ECO:0000256" key="2">
    <source>
        <dbReference type="ARBA" id="ARBA00022771"/>
    </source>
</evidence>
<name>A0A2K3M2U7_TRIPR</name>
<dbReference type="InterPro" id="IPR006564">
    <property type="entry name" value="Znf_PMZ"/>
</dbReference>
<evidence type="ECO:0000313" key="8">
    <source>
        <dbReference type="Proteomes" id="UP000236291"/>
    </source>
</evidence>
<keyword evidence="3" id="KW-0862">Zinc</keyword>
<keyword evidence="1" id="KW-0479">Metal-binding</keyword>
<dbReference type="EMBL" id="ASHM01048041">
    <property type="protein sequence ID" value="PNX85127.1"/>
    <property type="molecule type" value="Genomic_DNA"/>
</dbReference>
<evidence type="ECO:0000256" key="4">
    <source>
        <dbReference type="PROSITE-ProRule" id="PRU00325"/>
    </source>
</evidence>
<gene>
    <name evidence="7" type="ORF">L195_g041193</name>
</gene>
<comment type="caution">
    <text evidence="7">The sequence shown here is derived from an EMBL/GenBank/DDBJ whole genome shotgun (WGS) entry which is preliminary data.</text>
</comment>
<feature type="domain" description="SWIM-type" evidence="6">
    <location>
        <begin position="180"/>
        <end position="212"/>
    </location>
</feature>
<accession>A0A2K3M2U7</accession>
<evidence type="ECO:0000259" key="6">
    <source>
        <dbReference type="PROSITE" id="PS50966"/>
    </source>
</evidence>
<feature type="compositionally biased region" description="Low complexity" evidence="5">
    <location>
        <begin position="403"/>
        <end position="419"/>
    </location>
</feature>
<dbReference type="PANTHER" id="PTHR31973">
    <property type="entry name" value="POLYPROTEIN, PUTATIVE-RELATED"/>
    <property type="match status" value="1"/>
</dbReference>
<organism evidence="7 8">
    <name type="scientific">Trifolium pratense</name>
    <name type="common">Red clover</name>
    <dbReference type="NCBI Taxonomy" id="57577"/>
    <lineage>
        <taxon>Eukaryota</taxon>
        <taxon>Viridiplantae</taxon>
        <taxon>Streptophyta</taxon>
        <taxon>Embryophyta</taxon>
        <taxon>Tracheophyta</taxon>
        <taxon>Spermatophyta</taxon>
        <taxon>Magnoliopsida</taxon>
        <taxon>eudicotyledons</taxon>
        <taxon>Gunneridae</taxon>
        <taxon>Pentapetalae</taxon>
        <taxon>rosids</taxon>
        <taxon>fabids</taxon>
        <taxon>Fabales</taxon>
        <taxon>Fabaceae</taxon>
        <taxon>Papilionoideae</taxon>
        <taxon>50 kb inversion clade</taxon>
        <taxon>NPAAA clade</taxon>
        <taxon>Hologalegina</taxon>
        <taxon>IRL clade</taxon>
        <taxon>Trifolieae</taxon>
        <taxon>Trifolium</taxon>
    </lineage>
</organism>
<dbReference type="Proteomes" id="UP000236291">
    <property type="component" value="Unassembled WGS sequence"/>
</dbReference>
<feature type="region of interest" description="Disordered" evidence="5">
    <location>
        <begin position="391"/>
        <end position="419"/>
    </location>
</feature>
<dbReference type="InterPro" id="IPR007527">
    <property type="entry name" value="Znf_SWIM"/>
</dbReference>
<dbReference type="SMART" id="SM00575">
    <property type="entry name" value="ZnF_PMZ"/>
    <property type="match status" value="1"/>
</dbReference>
<evidence type="ECO:0000256" key="3">
    <source>
        <dbReference type="ARBA" id="ARBA00022833"/>
    </source>
</evidence>
<reference evidence="7 8" key="1">
    <citation type="journal article" date="2014" name="Am. J. Bot.">
        <title>Genome assembly and annotation for red clover (Trifolium pratense; Fabaceae).</title>
        <authorList>
            <person name="Istvanek J."/>
            <person name="Jaros M."/>
            <person name="Krenek A."/>
            <person name="Repkova J."/>
        </authorList>
    </citation>
    <scope>NUCLEOTIDE SEQUENCE [LARGE SCALE GENOMIC DNA]</scope>
    <source>
        <strain evidence="8">cv. Tatra</strain>
        <tissue evidence="7">Young leaves</tissue>
    </source>
</reference>
<keyword evidence="2 4" id="KW-0863">Zinc-finger</keyword>
<dbReference type="PANTHER" id="PTHR31973:SF187">
    <property type="entry name" value="MUTATOR TRANSPOSASE MUDRA PROTEIN"/>
    <property type="match status" value="1"/>
</dbReference>
<dbReference type="AlphaFoldDB" id="A0A2K3M2U7"/>
<feature type="compositionally biased region" description="Basic residues" evidence="5">
    <location>
        <begin position="258"/>
        <end position="270"/>
    </location>
</feature>
<reference evidence="7 8" key="2">
    <citation type="journal article" date="2017" name="Front. Plant Sci.">
        <title>Gene Classification and Mining of Molecular Markers Useful in Red Clover (Trifolium pratense) Breeding.</title>
        <authorList>
            <person name="Istvanek J."/>
            <person name="Dluhosova J."/>
            <person name="Dluhos P."/>
            <person name="Patkova L."/>
            <person name="Nedelnik J."/>
            <person name="Repkova J."/>
        </authorList>
    </citation>
    <scope>NUCLEOTIDE SEQUENCE [LARGE SCALE GENOMIC DNA]</scope>
    <source>
        <strain evidence="8">cv. Tatra</strain>
        <tissue evidence="7">Young leaves</tissue>
    </source>
</reference>
<feature type="non-terminal residue" evidence="7">
    <location>
        <position position="419"/>
    </location>
</feature>
<evidence type="ECO:0000256" key="1">
    <source>
        <dbReference type="ARBA" id="ARBA00022723"/>
    </source>
</evidence>
<evidence type="ECO:0000313" key="7">
    <source>
        <dbReference type="EMBL" id="PNX85127.1"/>
    </source>
</evidence>
<dbReference type="Pfam" id="PF04434">
    <property type="entry name" value="SWIM"/>
    <property type="match status" value="1"/>
</dbReference>
<sequence length="419" mass="47326">MQKGLIPALQEVMPGVEHRFCVWHLWKNFCKMFKDKQLKDVVWVCAKSTTPQQFNTEMDKLKAMNKSAWDYLSKFPPNTWSRAYFSEQPKVDTLCNNNCEAFNAKILKYRGKPILKMLEEIRSYIMRNMASNKRSLSGWLGELTPVQQSRLDIEKTRSNKWRVQFSGDGRFQVEKHAMRMDVDIDKKTCTCRLWQISGMPCRHAIAAMASWGLQPEEFVHNWLKMPSFKAAYVEFIRPCRSQHFWMTTEFDAPIPPLIKRKPGRPKKNRRKGADEGERPGKMKKKTIPMHCGRCQSSEHNLRTCPQPGADIQNQPVEINSSQSAPAPQENDIPVTQQAIAPVTKHVTASVTKQVAAAVTKQANAPVIKQAAAAVTKQATGPYTKQAAASVTKQAAAPNRKQEAAPVNQQVVAPAAKPTL</sequence>
<dbReference type="PROSITE" id="PS50966">
    <property type="entry name" value="ZF_SWIM"/>
    <property type="match status" value="1"/>
</dbReference>
<feature type="region of interest" description="Disordered" evidence="5">
    <location>
        <begin position="255"/>
        <end position="289"/>
    </location>
</feature>
<proteinExistence type="predicted"/>